<gene>
    <name evidence="1" type="ORF">BDN72DRAFT_903816</name>
</gene>
<evidence type="ECO:0000313" key="1">
    <source>
        <dbReference type="EMBL" id="TFK61752.1"/>
    </source>
</evidence>
<reference evidence="1 2" key="1">
    <citation type="journal article" date="2019" name="Nat. Ecol. Evol.">
        <title>Megaphylogeny resolves global patterns of mushroom evolution.</title>
        <authorList>
            <person name="Varga T."/>
            <person name="Krizsan K."/>
            <person name="Foldi C."/>
            <person name="Dima B."/>
            <person name="Sanchez-Garcia M."/>
            <person name="Sanchez-Ramirez S."/>
            <person name="Szollosi G.J."/>
            <person name="Szarkandi J.G."/>
            <person name="Papp V."/>
            <person name="Albert L."/>
            <person name="Andreopoulos W."/>
            <person name="Angelini C."/>
            <person name="Antonin V."/>
            <person name="Barry K.W."/>
            <person name="Bougher N.L."/>
            <person name="Buchanan P."/>
            <person name="Buyck B."/>
            <person name="Bense V."/>
            <person name="Catcheside P."/>
            <person name="Chovatia M."/>
            <person name="Cooper J."/>
            <person name="Damon W."/>
            <person name="Desjardin D."/>
            <person name="Finy P."/>
            <person name="Geml J."/>
            <person name="Haridas S."/>
            <person name="Hughes K."/>
            <person name="Justo A."/>
            <person name="Karasinski D."/>
            <person name="Kautmanova I."/>
            <person name="Kiss B."/>
            <person name="Kocsube S."/>
            <person name="Kotiranta H."/>
            <person name="LaButti K.M."/>
            <person name="Lechner B.E."/>
            <person name="Liimatainen K."/>
            <person name="Lipzen A."/>
            <person name="Lukacs Z."/>
            <person name="Mihaltcheva S."/>
            <person name="Morgado L.N."/>
            <person name="Niskanen T."/>
            <person name="Noordeloos M.E."/>
            <person name="Ohm R.A."/>
            <person name="Ortiz-Santana B."/>
            <person name="Ovrebo C."/>
            <person name="Racz N."/>
            <person name="Riley R."/>
            <person name="Savchenko A."/>
            <person name="Shiryaev A."/>
            <person name="Soop K."/>
            <person name="Spirin V."/>
            <person name="Szebenyi C."/>
            <person name="Tomsovsky M."/>
            <person name="Tulloss R.E."/>
            <person name="Uehling J."/>
            <person name="Grigoriev I.V."/>
            <person name="Vagvolgyi C."/>
            <person name="Papp T."/>
            <person name="Martin F.M."/>
            <person name="Miettinen O."/>
            <person name="Hibbett D.S."/>
            <person name="Nagy L.G."/>
        </authorList>
    </citation>
    <scope>NUCLEOTIDE SEQUENCE [LARGE SCALE GENOMIC DNA]</scope>
    <source>
        <strain evidence="1 2">NL-1719</strain>
    </source>
</reference>
<sequence length="203" mass="22795">MSSPLITPTITSLHIVNTIDYTLSAPVLIHVLTSLPNLTELALVGRFNHAPIVAPTPRLSHPRLQALSITGPAADKVFDFLGCLDIPKAAITVVSRADREEDHIDIERVGVAFDIYRRRIPFHIHHLGLRADSEEFSIDISRAPLRHRHTINFQSWSPDEDTSAFCSALSIEKLETLVEKSEKYDIKRSVDREPSRLGARQQH</sequence>
<accession>A0ACD3A843</accession>
<dbReference type="Proteomes" id="UP000308600">
    <property type="component" value="Unassembled WGS sequence"/>
</dbReference>
<name>A0ACD3A843_9AGAR</name>
<keyword evidence="2" id="KW-1185">Reference proteome</keyword>
<organism evidence="1 2">
    <name type="scientific">Pluteus cervinus</name>
    <dbReference type="NCBI Taxonomy" id="181527"/>
    <lineage>
        <taxon>Eukaryota</taxon>
        <taxon>Fungi</taxon>
        <taxon>Dikarya</taxon>
        <taxon>Basidiomycota</taxon>
        <taxon>Agaricomycotina</taxon>
        <taxon>Agaricomycetes</taxon>
        <taxon>Agaricomycetidae</taxon>
        <taxon>Agaricales</taxon>
        <taxon>Pluteineae</taxon>
        <taxon>Pluteaceae</taxon>
        <taxon>Pluteus</taxon>
    </lineage>
</organism>
<proteinExistence type="predicted"/>
<protein>
    <submittedName>
        <fullName evidence="1">Uncharacterized protein</fullName>
    </submittedName>
</protein>
<dbReference type="EMBL" id="ML208631">
    <property type="protein sequence ID" value="TFK61752.1"/>
    <property type="molecule type" value="Genomic_DNA"/>
</dbReference>
<evidence type="ECO:0000313" key="2">
    <source>
        <dbReference type="Proteomes" id="UP000308600"/>
    </source>
</evidence>